<protein>
    <submittedName>
        <fullName evidence="8">Zinc finger BED domain-containing protein 4</fullName>
    </submittedName>
</protein>
<dbReference type="AlphaFoldDB" id="A0A151JA73"/>
<evidence type="ECO:0000256" key="4">
    <source>
        <dbReference type="ARBA" id="ARBA00022833"/>
    </source>
</evidence>
<dbReference type="PANTHER" id="PTHR46481:SF10">
    <property type="entry name" value="ZINC FINGER BED DOMAIN-CONTAINING PROTEIN 39"/>
    <property type="match status" value="1"/>
</dbReference>
<reference evidence="8 9" key="1">
    <citation type="submission" date="2015-09" db="EMBL/GenBank/DDBJ databases">
        <title>Trachymyrmex cornetzi WGS genome.</title>
        <authorList>
            <person name="Nygaard S."/>
            <person name="Hu H."/>
            <person name="Boomsma J."/>
            <person name="Zhang G."/>
        </authorList>
    </citation>
    <scope>NUCLEOTIDE SEQUENCE [LARGE SCALE GENOMIC DNA]</scope>
    <source>
        <strain evidence="8">Tcor2-1</strain>
        <tissue evidence="8">Whole body</tissue>
    </source>
</reference>
<name>A0A151JA73_9HYME</name>
<accession>A0A151JA73</accession>
<evidence type="ECO:0000256" key="3">
    <source>
        <dbReference type="ARBA" id="ARBA00022771"/>
    </source>
</evidence>
<dbReference type="InterPro" id="IPR052035">
    <property type="entry name" value="ZnF_BED_domain_contain"/>
</dbReference>
<dbReference type="SUPFAM" id="SSF53098">
    <property type="entry name" value="Ribonuclease H-like"/>
    <property type="match status" value="1"/>
</dbReference>
<evidence type="ECO:0000313" key="8">
    <source>
        <dbReference type="EMBL" id="KYN21958.1"/>
    </source>
</evidence>
<dbReference type="PANTHER" id="PTHR46481">
    <property type="entry name" value="ZINC FINGER BED DOMAIN-CONTAINING PROTEIN 4"/>
    <property type="match status" value="1"/>
</dbReference>
<feature type="coiled-coil region" evidence="6">
    <location>
        <begin position="317"/>
        <end position="344"/>
    </location>
</feature>
<dbReference type="GO" id="GO:0008270">
    <property type="term" value="F:zinc ion binding"/>
    <property type="evidence" value="ECO:0007669"/>
    <property type="project" value="UniProtKB-KW"/>
</dbReference>
<keyword evidence="3" id="KW-0863">Zinc-finger</keyword>
<comment type="subcellular location">
    <subcellularLocation>
        <location evidence="1">Nucleus</location>
    </subcellularLocation>
</comment>
<sequence length="436" mass="49994">MYGISIHQLYTITTDNASNMQKMIKLLGSQQLVDIIQEEDVTEHSDEDDADAHMVTWNESDNFSDIVLSEPYEFSADAEGSSDTEINVRNYTGHPVAISSPEYNVRSISCAAHTLQLAIGDAFKSCALGETIENARKLVKKLRTPTLKGILKAMKRRKPIIDCVTRWNSTVDMLERLLEFRDICETNEELHMPQEAWTEIKSIVQTLTPCRVATKNLQREQLTFGDLYKEWTCCILRTQKFGTTLSEALVRAMKAREKQLFQSEPFLAGMFMDTRFSVLLSAQETTRAMIYIRKIWLHIQRVRKNTSADTTSDTAVSGNEESDADEMEILLRNAEKKKRRRRNKCTTVIENIINALETHAKHPRLKIKESILEFWENKKLAMPELYELSKIILAAPATQVRVERLFSALKFILSPLRSNLSKELVDDILVVRCNHF</sequence>
<proteinExistence type="predicted"/>
<evidence type="ECO:0000256" key="6">
    <source>
        <dbReference type="SAM" id="Coils"/>
    </source>
</evidence>
<dbReference type="InterPro" id="IPR012337">
    <property type="entry name" value="RNaseH-like_sf"/>
</dbReference>
<evidence type="ECO:0000256" key="5">
    <source>
        <dbReference type="ARBA" id="ARBA00023242"/>
    </source>
</evidence>
<dbReference type="InterPro" id="IPR008906">
    <property type="entry name" value="HATC_C_dom"/>
</dbReference>
<evidence type="ECO:0000259" key="7">
    <source>
        <dbReference type="Pfam" id="PF05699"/>
    </source>
</evidence>
<keyword evidence="6" id="KW-0175">Coiled coil</keyword>
<keyword evidence="4" id="KW-0862">Zinc</keyword>
<keyword evidence="2" id="KW-0479">Metal-binding</keyword>
<keyword evidence="9" id="KW-1185">Reference proteome</keyword>
<organism evidence="8 9">
    <name type="scientific">Trachymyrmex cornetzi</name>
    <dbReference type="NCBI Taxonomy" id="471704"/>
    <lineage>
        <taxon>Eukaryota</taxon>
        <taxon>Metazoa</taxon>
        <taxon>Ecdysozoa</taxon>
        <taxon>Arthropoda</taxon>
        <taxon>Hexapoda</taxon>
        <taxon>Insecta</taxon>
        <taxon>Pterygota</taxon>
        <taxon>Neoptera</taxon>
        <taxon>Endopterygota</taxon>
        <taxon>Hymenoptera</taxon>
        <taxon>Apocrita</taxon>
        <taxon>Aculeata</taxon>
        <taxon>Formicoidea</taxon>
        <taxon>Formicidae</taxon>
        <taxon>Myrmicinae</taxon>
        <taxon>Trachymyrmex</taxon>
    </lineage>
</organism>
<dbReference type="GO" id="GO:0005634">
    <property type="term" value="C:nucleus"/>
    <property type="evidence" value="ECO:0007669"/>
    <property type="project" value="UniProtKB-SubCell"/>
</dbReference>
<dbReference type="EMBL" id="KQ979312">
    <property type="protein sequence ID" value="KYN21958.1"/>
    <property type="molecule type" value="Genomic_DNA"/>
</dbReference>
<gene>
    <name evidence="8" type="ORF">ALC57_05655</name>
</gene>
<dbReference type="Pfam" id="PF05699">
    <property type="entry name" value="Dimer_Tnp_hAT"/>
    <property type="match status" value="1"/>
</dbReference>
<evidence type="ECO:0000313" key="9">
    <source>
        <dbReference type="Proteomes" id="UP000078492"/>
    </source>
</evidence>
<evidence type="ECO:0000256" key="2">
    <source>
        <dbReference type="ARBA" id="ARBA00022723"/>
    </source>
</evidence>
<dbReference type="Proteomes" id="UP000078492">
    <property type="component" value="Unassembled WGS sequence"/>
</dbReference>
<feature type="domain" description="HAT C-terminal dimerisation" evidence="7">
    <location>
        <begin position="359"/>
        <end position="432"/>
    </location>
</feature>
<keyword evidence="5" id="KW-0539">Nucleus</keyword>
<evidence type="ECO:0000256" key="1">
    <source>
        <dbReference type="ARBA" id="ARBA00004123"/>
    </source>
</evidence>
<dbReference type="GO" id="GO:0046983">
    <property type="term" value="F:protein dimerization activity"/>
    <property type="evidence" value="ECO:0007669"/>
    <property type="project" value="InterPro"/>
</dbReference>